<dbReference type="HOGENOM" id="CLU_010026_3_1_1"/>
<evidence type="ECO:0000256" key="10">
    <source>
        <dbReference type="SAM" id="MobiDB-lite"/>
    </source>
</evidence>
<dbReference type="OMA" id="AEHKYAV"/>
<keyword evidence="8 11" id="KW-0472">Membrane</keyword>
<organism evidence="13">
    <name type="scientific">Schizophyllum commune (strain H4-8 / FGSC 9210)</name>
    <name type="common">Split gill fungus</name>
    <dbReference type="NCBI Taxonomy" id="578458"/>
    <lineage>
        <taxon>Eukaryota</taxon>
        <taxon>Fungi</taxon>
        <taxon>Dikarya</taxon>
        <taxon>Basidiomycota</taxon>
        <taxon>Agaricomycotina</taxon>
        <taxon>Agaricomycetes</taxon>
        <taxon>Agaricomycetidae</taxon>
        <taxon>Agaricales</taxon>
        <taxon>Schizophyllaceae</taxon>
        <taxon>Schizophyllum</taxon>
    </lineage>
</organism>
<evidence type="ECO:0000256" key="4">
    <source>
        <dbReference type="ARBA" id="ARBA00022502"/>
    </source>
</evidence>
<feature type="transmembrane region" description="Helical" evidence="11">
    <location>
        <begin position="466"/>
        <end position="485"/>
    </location>
</feature>
<dbReference type="FunCoup" id="D8QHB6">
    <property type="interactions" value="549"/>
</dbReference>
<evidence type="ECO:0000256" key="11">
    <source>
        <dbReference type="SAM" id="Phobius"/>
    </source>
</evidence>
<dbReference type="GO" id="GO:0042765">
    <property type="term" value="C:GPI-anchor transamidase complex"/>
    <property type="evidence" value="ECO:0007669"/>
    <property type="project" value="InterPro"/>
</dbReference>
<gene>
    <name evidence="12" type="ORF">SCHCODRAFT_61066</name>
</gene>
<dbReference type="Pfam" id="PF10510">
    <property type="entry name" value="PIG-S"/>
    <property type="match status" value="2"/>
</dbReference>
<reference evidence="12 13" key="1">
    <citation type="journal article" date="2010" name="Nat. Biotechnol.">
        <title>Genome sequence of the model mushroom Schizophyllum commune.</title>
        <authorList>
            <person name="Ohm R.A."/>
            <person name="de Jong J.F."/>
            <person name="Lugones L.G."/>
            <person name="Aerts A."/>
            <person name="Kothe E."/>
            <person name="Stajich J.E."/>
            <person name="de Vries R.P."/>
            <person name="Record E."/>
            <person name="Levasseur A."/>
            <person name="Baker S.E."/>
            <person name="Bartholomew K.A."/>
            <person name="Coutinho P.M."/>
            <person name="Erdmann S."/>
            <person name="Fowler T.J."/>
            <person name="Gathman A.C."/>
            <person name="Lombard V."/>
            <person name="Henrissat B."/>
            <person name="Knabe N."/>
            <person name="Kuees U."/>
            <person name="Lilly W.W."/>
            <person name="Lindquist E."/>
            <person name="Lucas S."/>
            <person name="Magnuson J.K."/>
            <person name="Piumi F."/>
            <person name="Raudaskoski M."/>
            <person name="Salamov A."/>
            <person name="Schmutz J."/>
            <person name="Schwarze F.W.M.R."/>
            <person name="vanKuyk P.A."/>
            <person name="Horton J.S."/>
            <person name="Grigoriev I.V."/>
            <person name="Woesten H.A.B."/>
        </authorList>
    </citation>
    <scope>NUCLEOTIDE SEQUENCE [LARGE SCALE GENOMIC DNA]</scope>
    <source>
        <strain evidence="13">H4-8 / FGSC 9210</strain>
    </source>
</reference>
<evidence type="ECO:0008006" key="14">
    <source>
        <dbReference type="Google" id="ProtNLM"/>
    </source>
</evidence>
<dbReference type="GO" id="GO:0006506">
    <property type="term" value="P:GPI anchor biosynthetic process"/>
    <property type="evidence" value="ECO:0007669"/>
    <property type="project" value="UniProtKB-UniPathway"/>
</dbReference>
<dbReference type="EMBL" id="GL377312">
    <property type="protein sequence ID" value="EFI92643.1"/>
    <property type="molecule type" value="Genomic_DNA"/>
</dbReference>
<evidence type="ECO:0000256" key="6">
    <source>
        <dbReference type="ARBA" id="ARBA00022824"/>
    </source>
</evidence>
<evidence type="ECO:0000256" key="3">
    <source>
        <dbReference type="ARBA" id="ARBA00005316"/>
    </source>
</evidence>
<comment type="similarity">
    <text evidence="3">Belongs to the PIGS family.</text>
</comment>
<accession>D8QHB6</accession>
<evidence type="ECO:0000256" key="8">
    <source>
        <dbReference type="ARBA" id="ARBA00023136"/>
    </source>
</evidence>
<evidence type="ECO:0000256" key="9">
    <source>
        <dbReference type="ARBA" id="ARBA00023180"/>
    </source>
</evidence>
<evidence type="ECO:0000313" key="13">
    <source>
        <dbReference type="Proteomes" id="UP000007431"/>
    </source>
</evidence>
<keyword evidence="4" id="KW-0337">GPI-anchor biosynthesis</keyword>
<keyword evidence="5 11" id="KW-0812">Transmembrane</keyword>
<name>D8QHB6_SCHCM</name>
<comment type="pathway">
    <text evidence="2">Glycolipid biosynthesis; glycosylphosphatidylinositol-anchor biosynthesis.</text>
</comment>
<keyword evidence="6" id="KW-0256">Endoplasmic reticulum</keyword>
<protein>
    <recommendedName>
        <fullName evidence="14">GPI transamidase component PIG-S</fullName>
    </recommendedName>
</protein>
<evidence type="ECO:0000313" key="12">
    <source>
        <dbReference type="EMBL" id="EFI92643.1"/>
    </source>
</evidence>
<dbReference type="PANTHER" id="PTHR21072:SF13">
    <property type="entry name" value="GPI TRANSAMIDASE COMPONENT PIG-S"/>
    <property type="match status" value="1"/>
</dbReference>
<dbReference type="AlphaFoldDB" id="D8QHB6"/>
<dbReference type="UniPathway" id="UPA00196"/>
<dbReference type="GO" id="GO:0016255">
    <property type="term" value="P:attachment of GPI anchor to protein"/>
    <property type="evidence" value="ECO:0007669"/>
    <property type="project" value="InterPro"/>
</dbReference>
<evidence type="ECO:0000256" key="5">
    <source>
        <dbReference type="ARBA" id="ARBA00022692"/>
    </source>
</evidence>
<dbReference type="VEuPathDB" id="FungiDB:SCHCODRAFT_02640756"/>
<feature type="transmembrane region" description="Helical" evidence="11">
    <location>
        <begin position="49"/>
        <end position="66"/>
    </location>
</feature>
<dbReference type="eggNOG" id="KOG2459">
    <property type="taxonomic scope" value="Eukaryota"/>
</dbReference>
<keyword evidence="13" id="KW-1185">Reference proteome</keyword>
<keyword evidence="7 11" id="KW-1133">Transmembrane helix</keyword>
<comment type="subcellular location">
    <subcellularLocation>
        <location evidence="1">Endoplasmic reticulum membrane</location>
        <topology evidence="1">Multi-pass membrane protein</topology>
    </subcellularLocation>
</comment>
<dbReference type="Proteomes" id="UP000007431">
    <property type="component" value="Unassembled WGS sequence"/>
</dbReference>
<dbReference type="PANTHER" id="PTHR21072">
    <property type="entry name" value="GPI TRANSAMIDASE COMPONENT PIG-S"/>
    <property type="match status" value="1"/>
</dbReference>
<sequence>MSDEGQPPQLEVPLSHADTRDDSQLHEQPDSPLKDPSKIYYQANHVRRLIIASYWLVIFLALPLWWKTTSIERLSLPQGRIGALGDKNLRFDIGISVPNGRVREALDTPAFKERLVSAGVDVHATSSDKYGKSHAICTDVSDGKFSLVRTQHIDLPTSADTVLDVLTSLLVPQAVDRRHEQHIVPFAPRYQLSFSLLNEDAADGTSMLSWPIRENIKKHLSPTLNDLASLYNFTIESQVQFHAPLAFEPVSLREAGLTPEQLTVFVNSAEWSLSSSVSNDPVLHFLLFVPKRPLYILNDSGEPSPSRAFLIPQWGGIVLADTDLLTSDPAAQVDTAFATFRAQLVTLLGVPQLPAGITARVPSGHISAWQADALLRRRARESAQEARDTLSSISRLVDQIENMPVGARVRDDVQGALQALEMAYSSASASMLSAFQHAAQATVLASRAFFSPGMLQLLYFPPEHIYAVYMPLFASALIPLLATAAREVKAWRRERAVPAA</sequence>
<evidence type="ECO:0000256" key="2">
    <source>
        <dbReference type="ARBA" id="ARBA00004687"/>
    </source>
</evidence>
<dbReference type="STRING" id="578458.D8QHB6"/>
<dbReference type="InParanoid" id="D8QHB6"/>
<dbReference type="InterPro" id="IPR019540">
    <property type="entry name" value="PtdIno-glycan_biosynth_class_S"/>
</dbReference>
<feature type="region of interest" description="Disordered" evidence="10">
    <location>
        <begin position="1"/>
        <end position="36"/>
    </location>
</feature>
<feature type="compositionally biased region" description="Basic and acidic residues" evidence="10">
    <location>
        <begin position="17"/>
        <end position="36"/>
    </location>
</feature>
<proteinExistence type="inferred from homology"/>
<evidence type="ECO:0000256" key="1">
    <source>
        <dbReference type="ARBA" id="ARBA00004477"/>
    </source>
</evidence>
<evidence type="ECO:0000256" key="7">
    <source>
        <dbReference type="ARBA" id="ARBA00022989"/>
    </source>
</evidence>
<keyword evidence="9" id="KW-0325">Glycoprotein</keyword>